<name>A0A7K1GNZ5_9FLAO</name>
<comment type="caution">
    <text evidence="1">The sequence shown here is derived from an EMBL/GenBank/DDBJ whole genome shotgun (WGS) entry which is preliminary data.</text>
</comment>
<dbReference type="OrthoDB" id="1377352at2"/>
<evidence type="ECO:0000313" key="1">
    <source>
        <dbReference type="EMBL" id="MTH30269.1"/>
    </source>
</evidence>
<sequence>MLNAISTSVGTVVSSGVSTPTNAIKQVDDPLINGPFGDIRGLAAGSDVNNSLYVKGYSSDYLPIAVNNKDAALAWMLKHQPLGYTLAMEVGFQEMQLIKI</sequence>
<keyword evidence="2" id="KW-1185">Reference proteome</keyword>
<dbReference type="AlphaFoldDB" id="A0A7K1GNZ5"/>
<dbReference type="EMBL" id="WMJY01000022">
    <property type="protein sequence ID" value="MTH30269.1"/>
    <property type="molecule type" value="Genomic_DNA"/>
</dbReference>
<gene>
    <name evidence="1" type="ORF">GJV77_10210</name>
</gene>
<organism evidence="1 2">
    <name type="scientific">Myroides pelagicus</name>
    <dbReference type="NCBI Taxonomy" id="270914"/>
    <lineage>
        <taxon>Bacteria</taxon>
        <taxon>Pseudomonadati</taxon>
        <taxon>Bacteroidota</taxon>
        <taxon>Flavobacteriia</taxon>
        <taxon>Flavobacteriales</taxon>
        <taxon>Flavobacteriaceae</taxon>
        <taxon>Myroides</taxon>
    </lineage>
</organism>
<dbReference type="Proteomes" id="UP000488936">
    <property type="component" value="Unassembled WGS sequence"/>
</dbReference>
<dbReference type="RefSeq" id="WP_155036255.1">
    <property type="nucleotide sequence ID" value="NZ_JBHTIG010000019.1"/>
</dbReference>
<proteinExistence type="predicted"/>
<accession>A0A7K1GNZ5</accession>
<protein>
    <submittedName>
        <fullName evidence="1">Uncharacterized protein</fullName>
    </submittedName>
</protein>
<evidence type="ECO:0000313" key="2">
    <source>
        <dbReference type="Proteomes" id="UP000488936"/>
    </source>
</evidence>
<reference evidence="1 2" key="1">
    <citation type="journal article" date="2006" name="Int. J. Syst. Evol. Microbiol.">
        <title>Myroides pelagicus sp. nov., isolated from seawater in Thailand.</title>
        <authorList>
            <person name="Yoon J."/>
            <person name="Maneerat S."/>
            <person name="Kawai F."/>
            <person name="Yokota A."/>
        </authorList>
    </citation>
    <scope>NUCLEOTIDE SEQUENCE [LARGE SCALE GENOMIC DNA]</scope>
    <source>
        <strain evidence="1 2">SM1T</strain>
    </source>
</reference>